<proteinExistence type="predicted"/>
<accession>A0ABN8EXW9</accession>
<dbReference type="InterPro" id="IPR025665">
    <property type="entry name" value="Beta-barrel_OMP_2"/>
</dbReference>
<reference evidence="2" key="1">
    <citation type="submission" date="2021-12" db="EMBL/GenBank/DDBJ databases">
        <authorList>
            <person name="Rodrigo-Torres L."/>
            <person name="Arahal R. D."/>
            <person name="Lucena T."/>
        </authorList>
    </citation>
    <scope>NUCLEOTIDE SEQUENCE</scope>
    <source>
        <strain evidence="2">CECT 8858</strain>
    </source>
</reference>
<comment type="caution">
    <text evidence="2">The sequence shown here is derived from an EMBL/GenBank/DDBJ whole genome shotgun (WGS) entry which is preliminary data.</text>
</comment>
<feature type="domain" description="Outer membrane protein beta-barrel" evidence="1">
    <location>
        <begin position="21"/>
        <end position="177"/>
    </location>
</feature>
<name>A0ABN8EXW9_9BACT</name>
<dbReference type="Gene3D" id="2.40.160.20">
    <property type="match status" value="1"/>
</dbReference>
<sequence>MLKKTTLIMALLFINAKIITAQTLSIGPMVGLNVSTLSAAPNTKNLLGLTLGGFANYSVNDHFGLGAKIMYSQLGSAYNYNDDLNRLHYIQIPLTAVYYFGDPGATFRPKVFAGPYLGTLLRANHKSSDEVLQTDGTPMYNKIDIGGLVGLGFNYRIQSRTWLNVDAGFGSSFTDVTKTTDNIYHNLAFGLNVGVSFPVSKD</sequence>
<dbReference type="SUPFAM" id="SSF56925">
    <property type="entry name" value="OMPA-like"/>
    <property type="match status" value="1"/>
</dbReference>
<keyword evidence="3" id="KW-1185">Reference proteome</keyword>
<evidence type="ECO:0000259" key="1">
    <source>
        <dbReference type="Pfam" id="PF13568"/>
    </source>
</evidence>
<organism evidence="2 3">
    <name type="scientific">Emticicia aquatica</name>
    <dbReference type="NCBI Taxonomy" id="1681835"/>
    <lineage>
        <taxon>Bacteria</taxon>
        <taxon>Pseudomonadati</taxon>
        <taxon>Bacteroidota</taxon>
        <taxon>Cytophagia</taxon>
        <taxon>Cytophagales</taxon>
        <taxon>Leadbetterellaceae</taxon>
        <taxon>Emticicia</taxon>
    </lineage>
</organism>
<dbReference type="EMBL" id="CAKLPY010000008">
    <property type="protein sequence ID" value="CAH0997960.1"/>
    <property type="molecule type" value="Genomic_DNA"/>
</dbReference>
<gene>
    <name evidence="2" type="ORF">EMA8858_04095</name>
</gene>
<evidence type="ECO:0000313" key="3">
    <source>
        <dbReference type="Proteomes" id="UP000837932"/>
    </source>
</evidence>
<dbReference type="Pfam" id="PF13568">
    <property type="entry name" value="OMP_b-brl_2"/>
    <property type="match status" value="1"/>
</dbReference>
<dbReference type="InterPro" id="IPR011250">
    <property type="entry name" value="OMP/PagP_B-barrel"/>
</dbReference>
<evidence type="ECO:0000313" key="2">
    <source>
        <dbReference type="EMBL" id="CAH0997960.1"/>
    </source>
</evidence>
<protein>
    <recommendedName>
        <fullName evidence="1">Outer membrane protein beta-barrel domain-containing protein</fullName>
    </recommendedName>
</protein>
<dbReference type="Proteomes" id="UP000837932">
    <property type="component" value="Unassembled WGS sequence"/>
</dbReference>